<evidence type="ECO:0000256" key="1">
    <source>
        <dbReference type="PROSITE-ProRule" id="PRU00221"/>
    </source>
</evidence>
<reference evidence="2 3" key="1">
    <citation type="submission" date="2020-08" db="EMBL/GenBank/DDBJ databases">
        <title>Genomic Encyclopedia of Type Strains, Phase IV (KMG-IV): sequencing the most valuable type-strain genomes for metagenomic binning, comparative biology and taxonomic classification.</title>
        <authorList>
            <person name="Goeker M."/>
        </authorList>
    </citation>
    <scope>NUCLEOTIDE SEQUENCE [LARGE SCALE GENOMIC DNA]</scope>
    <source>
        <strain evidence="2 3">DSM 44197</strain>
    </source>
</reference>
<dbReference type="Proteomes" id="UP000572680">
    <property type="component" value="Unassembled WGS sequence"/>
</dbReference>
<comment type="caution">
    <text evidence="2">The sequence shown here is derived from an EMBL/GenBank/DDBJ whole genome shotgun (WGS) entry which is preliminary data.</text>
</comment>
<dbReference type="AlphaFoldDB" id="A0A7W3LZ09"/>
<accession>A0A7W3LZ09</accession>
<dbReference type="PROSITE" id="PS50082">
    <property type="entry name" value="WD_REPEATS_2"/>
    <property type="match status" value="1"/>
</dbReference>
<dbReference type="Pfam" id="PF00400">
    <property type="entry name" value="WD40"/>
    <property type="match status" value="1"/>
</dbReference>
<dbReference type="InterPro" id="IPR015943">
    <property type="entry name" value="WD40/YVTN_repeat-like_dom_sf"/>
</dbReference>
<dbReference type="EMBL" id="JACJIA010000018">
    <property type="protein sequence ID" value="MBA8956805.1"/>
    <property type="molecule type" value="Genomic_DNA"/>
</dbReference>
<dbReference type="Gene3D" id="2.130.10.10">
    <property type="entry name" value="YVTN repeat-like/Quinoprotein amine dehydrogenase"/>
    <property type="match status" value="1"/>
</dbReference>
<proteinExistence type="predicted"/>
<sequence>MQGGILVWDIEEDGPAVELDEPDGLDDPALGHFAVATVDDRAFVVAAGERNIAVCDVSDPDAPVWADPLSVPGGGIECLDVAVVGGRTIAATGGQDGALCVWDVADGRLPAGPDTAHRSGERDALSEVFAVRFTELNGRSAAITAGRDGTVRVWNLPEFGSDEHA</sequence>
<dbReference type="InterPro" id="IPR011044">
    <property type="entry name" value="Quino_amine_DH_bsu"/>
</dbReference>
<dbReference type="SUPFAM" id="SSF50969">
    <property type="entry name" value="YVTN repeat-like/Quinoprotein amine dehydrogenase"/>
    <property type="match status" value="1"/>
</dbReference>
<dbReference type="InterPro" id="IPR001680">
    <property type="entry name" value="WD40_rpt"/>
</dbReference>
<evidence type="ECO:0000313" key="2">
    <source>
        <dbReference type="EMBL" id="MBA8956805.1"/>
    </source>
</evidence>
<protein>
    <submittedName>
        <fullName evidence="2">WD40 repeat protein</fullName>
    </submittedName>
</protein>
<keyword evidence="3" id="KW-1185">Reference proteome</keyword>
<feature type="repeat" description="WD" evidence="1">
    <location>
        <begin position="143"/>
        <end position="156"/>
    </location>
</feature>
<organism evidence="2 3">
    <name type="scientific">Actinomadura namibiensis</name>
    <dbReference type="NCBI Taxonomy" id="182080"/>
    <lineage>
        <taxon>Bacteria</taxon>
        <taxon>Bacillati</taxon>
        <taxon>Actinomycetota</taxon>
        <taxon>Actinomycetes</taxon>
        <taxon>Streptosporangiales</taxon>
        <taxon>Thermomonosporaceae</taxon>
        <taxon>Actinomadura</taxon>
    </lineage>
</organism>
<gene>
    <name evidence="2" type="ORF">HNR61_008495</name>
</gene>
<name>A0A7W3LZ09_ACTNM</name>
<dbReference type="RefSeq" id="WP_182848691.1">
    <property type="nucleotide sequence ID" value="NZ_BAAALP010000054.1"/>
</dbReference>
<evidence type="ECO:0000313" key="3">
    <source>
        <dbReference type="Proteomes" id="UP000572680"/>
    </source>
</evidence>
<keyword evidence="1" id="KW-0853">WD repeat</keyword>